<evidence type="ECO:0000256" key="1">
    <source>
        <dbReference type="SAM" id="MobiDB-lite"/>
    </source>
</evidence>
<dbReference type="CDD" id="cd18809">
    <property type="entry name" value="SF1_C_RecD"/>
    <property type="match status" value="1"/>
</dbReference>
<dbReference type="SUPFAM" id="SSF52540">
    <property type="entry name" value="P-loop containing nucleoside triphosphate hydrolases"/>
    <property type="match status" value="2"/>
</dbReference>
<dbReference type="Gene3D" id="3.40.50.300">
    <property type="entry name" value="P-loop containing nucleotide triphosphate hydrolases"/>
    <property type="match status" value="1"/>
</dbReference>
<evidence type="ECO:0000313" key="3">
    <source>
        <dbReference type="EMBL" id="QHS93523.1"/>
    </source>
</evidence>
<protein>
    <recommendedName>
        <fullName evidence="2">DNA helicase Pif1-like DEAD-box helicase domain-containing protein</fullName>
    </recommendedName>
</protein>
<dbReference type="EMBL" id="MN739207">
    <property type="protein sequence ID" value="QHS93523.1"/>
    <property type="molecule type" value="Genomic_DNA"/>
</dbReference>
<feature type="region of interest" description="Disordered" evidence="1">
    <location>
        <begin position="425"/>
        <end position="565"/>
    </location>
</feature>
<accession>A0A6C0BQJ4</accession>
<name>A0A6C0BQJ4_9ZZZZ</name>
<feature type="compositionally biased region" description="Acidic residues" evidence="1">
    <location>
        <begin position="515"/>
        <end position="526"/>
    </location>
</feature>
<evidence type="ECO:0000259" key="2">
    <source>
        <dbReference type="Pfam" id="PF05970"/>
    </source>
</evidence>
<dbReference type="GO" id="GO:0000723">
    <property type="term" value="P:telomere maintenance"/>
    <property type="evidence" value="ECO:0007669"/>
    <property type="project" value="InterPro"/>
</dbReference>
<feature type="compositionally biased region" description="Acidic residues" evidence="1">
    <location>
        <begin position="533"/>
        <end position="545"/>
    </location>
</feature>
<dbReference type="GO" id="GO:0006281">
    <property type="term" value="P:DNA repair"/>
    <property type="evidence" value="ECO:0007669"/>
    <property type="project" value="InterPro"/>
</dbReference>
<sequence>MNPLQSAAIQTAINGENLFLTGPAGVGKSFCLRDLIRRLKHEEHKNVTVTASTGIAATAIGGSTPYSVFRINPFKIHEKPKYSKDAAKAWNETDVLILEECSMIVPELLDYLNGQAQICRKSKEPMGGVQVIFCGDFFQLPPIKDKKRPDPRDFIFETKVWHALDVQCIELEKVYRQDDADFVALLHRIRRGEVTISDNKYLANGANGGHEKNEHGIEPTVLFCHRAKVDAQNLQRSRALPGREHTFRAQVTAKKGRLTDKLREKAFKRLTVGKTCVLKVGSQVSMAVNRWIKYKVANGSRGVVIGFDERDHYFPWVQFNHVKIKVRPYQWNIQFTKKSAVVVTAMPLKLAWASTIHSSQGASIDYLTVDVSGAFAHGQMYVALSRATNKEHLLVKGYNPRNIKVNPKVKAFYLNEMKKVAVPRFYTAPEDKEEESEDVEEEEEPEDVEEKEEEPEDVEEEEEEPEDVEEEEEEPEDVEEEEEEPEEAEIPIRKRSSTATSSRKRKRLRRKLEDSDSSEGEEEPPEETIFNWDDLDDDNLYADEEQQQRVPNPFIDGDAVDAGDT</sequence>
<dbReference type="AlphaFoldDB" id="A0A6C0BQJ4"/>
<organism evidence="3">
    <name type="scientific">viral metagenome</name>
    <dbReference type="NCBI Taxonomy" id="1070528"/>
    <lineage>
        <taxon>unclassified sequences</taxon>
        <taxon>metagenomes</taxon>
        <taxon>organismal metagenomes</taxon>
    </lineage>
</organism>
<feature type="compositionally biased region" description="Acidic residues" evidence="1">
    <location>
        <begin position="431"/>
        <end position="489"/>
    </location>
</feature>
<feature type="domain" description="DNA helicase Pif1-like DEAD-box helicase" evidence="2">
    <location>
        <begin position="13"/>
        <end position="197"/>
    </location>
</feature>
<dbReference type="InterPro" id="IPR027417">
    <property type="entry name" value="P-loop_NTPase"/>
</dbReference>
<dbReference type="Pfam" id="PF05970">
    <property type="entry name" value="PIF1"/>
    <property type="match status" value="1"/>
</dbReference>
<dbReference type="InterPro" id="IPR010285">
    <property type="entry name" value="DNA_helicase_pif1-like_DEAD"/>
</dbReference>
<dbReference type="GO" id="GO:0003678">
    <property type="term" value="F:DNA helicase activity"/>
    <property type="evidence" value="ECO:0007669"/>
    <property type="project" value="InterPro"/>
</dbReference>
<proteinExistence type="predicted"/>
<dbReference type="PANTHER" id="PTHR47642:SF5">
    <property type="entry name" value="ATP-DEPENDENT DNA HELICASE"/>
    <property type="match status" value="1"/>
</dbReference>
<dbReference type="PANTHER" id="PTHR47642">
    <property type="entry name" value="ATP-DEPENDENT DNA HELICASE"/>
    <property type="match status" value="1"/>
</dbReference>
<dbReference type="InterPro" id="IPR051055">
    <property type="entry name" value="PIF1_helicase"/>
</dbReference>
<reference evidence="3" key="1">
    <citation type="journal article" date="2020" name="Nature">
        <title>Giant virus diversity and host interactions through global metagenomics.</title>
        <authorList>
            <person name="Schulz F."/>
            <person name="Roux S."/>
            <person name="Paez-Espino D."/>
            <person name="Jungbluth S."/>
            <person name="Walsh D.A."/>
            <person name="Denef V.J."/>
            <person name="McMahon K.D."/>
            <person name="Konstantinidis K.T."/>
            <person name="Eloe-Fadrosh E.A."/>
            <person name="Kyrpides N.C."/>
            <person name="Woyke T."/>
        </authorList>
    </citation>
    <scope>NUCLEOTIDE SEQUENCE</scope>
    <source>
        <strain evidence="3">GVMAG-M-3300018080-19</strain>
    </source>
</reference>